<dbReference type="GO" id="GO:0016301">
    <property type="term" value="F:kinase activity"/>
    <property type="evidence" value="ECO:0007669"/>
    <property type="project" value="UniProtKB-KW"/>
</dbReference>
<feature type="domain" description="Polyphosphate kinase-2-related" evidence="1">
    <location>
        <begin position="281"/>
        <end position="362"/>
    </location>
</feature>
<gene>
    <name evidence="2" type="ORF">ENG92_01925</name>
</gene>
<feature type="non-terminal residue" evidence="2">
    <location>
        <position position="364"/>
    </location>
</feature>
<protein>
    <submittedName>
        <fullName evidence="2">Polyphosphate kinase</fullName>
    </submittedName>
</protein>
<dbReference type="InterPro" id="IPR027417">
    <property type="entry name" value="P-loop_NTPase"/>
</dbReference>
<comment type="caution">
    <text evidence="2">The sequence shown here is derived from an EMBL/GenBank/DDBJ whole genome shotgun (WGS) entry which is preliminary data.</text>
</comment>
<sequence length="364" mass="42377">MFQTAELGQRVSRAEYKQRELVLRQDLLALQQRLRREGKFPVILDFAGVRGAGKGTSANLLNKWMDARWIVTEAFHEPSDEEAERPVFWRFWRTLPPKGQIGIYLSGRYSTPLLNYVYGKSTSNQFSQELVRINNFEKALADDGAMVLKFWMHISHNVQKERLELLENDPLRSWRMSPDDWKHWEMYDRFIEAAEKIISQTNTGHAPWEIIEGEDFYFRSLRVGEILLERLERHLIKEKIRQKYLSELRAEVQEEVGKPDACSNGSQTRTIMDGLDLSLSISKKTYRDELAVNQARLASLHQHAVQKKLSTILVFEGPDAGGKGGAIRQITEALDARNYKVYPFAAPTDVEHSYHYLWRFWNCI</sequence>
<proteinExistence type="predicted"/>
<dbReference type="SUPFAM" id="SSF52540">
    <property type="entry name" value="P-loop containing nucleoside triphosphate hydrolases"/>
    <property type="match status" value="1"/>
</dbReference>
<accession>A0A831K8B4</accession>
<dbReference type="PANTHER" id="PTHR34383">
    <property type="entry name" value="POLYPHOSPHATE:AMP PHOSPHOTRANSFERASE-RELATED"/>
    <property type="match status" value="1"/>
</dbReference>
<keyword evidence="2" id="KW-0808">Transferase</keyword>
<evidence type="ECO:0000313" key="2">
    <source>
        <dbReference type="EMBL" id="HDK37760.1"/>
    </source>
</evidence>
<dbReference type="PANTHER" id="PTHR34383:SF3">
    <property type="entry name" value="POLYPHOSPHATE:AMP PHOSPHOTRANSFERASE"/>
    <property type="match status" value="1"/>
</dbReference>
<dbReference type="Gene3D" id="3.40.50.300">
    <property type="entry name" value="P-loop containing nucleotide triphosphate hydrolases"/>
    <property type="match status" value="2"/>
</dbReference>
<dbReference type="Proteomes" id="UP000885822">
    <property type="component" value="Unassembled WGS sequence"/>
</dbReference>
<organism evidence="2">
    <name type="scientific">Thiolapillus brandeum</name>
    <dbReference type="NCBI Taxonomy" id="1076588"/>
    <lineage>
        <taxon>Bacteria</taxon>
        <taxon>Pseudomonadati</taxon>
        <taxon>Pseudomonadota</taxon>
        <taxon>Gammaproteobacteria</taxon>
        <taxon>Chromatiales</taxon>
        <taxon>Sedimenticolaceae</taxon>
        <taxon>Thiolapillus</taxon>
    </lineage>
</organism>
<dbReference type="InterPro" id="IPR022488">
    <property type="entry name" value="PPK2-related"/>
</dbReference>
<feature type="domain" description="Polyphosphate kinase-2-related" evidence="1">
    <location>
        <begin position="11"/>
        <end position="237"/>
    </location>
</feature>
<keyword evidence="2" id="KW-0418">Kinase</keyword>
<evidence type="ECO:0000259" key="1">
    <source>
        <dbReference type="Pfam" id="PF03976"/>
    </source>
</evidence>
<dbReference type="AlphaFoldDB" id="A0A831K8B4"/>
<dbReference type="EMBL" id="DRCV01000086">
    <property type="protein sequence ID" value="HDK37760.1"/>
    <property type="molecule type" value="Genomic_DNA"/>
</dbReference>
<reference evidence="2" key="1">
    <citation type="journal article" date="2020" name="mSystems">
        <title>Genome- and Community-Level Interaction Insights into Carbon Utilization and Element Cycling Functions of Hydrothermarchaeota in Hydrothermal Sediment.</title>
        <authorList>
            <person name="Zhou Z."/>
            <person name="Liu Y."/>
            <person name="Xu W."/>
            <person name="Pan J."/>
            <person name="Luo Z.H."/>
            <person name="Li M."/>
        </authorList>
    </citation>
    <scope>NUCLEOTIDE SEQUENCE [LARGE SCALE GENOMIC DNA]</scope>
    <source>
        <strain evidence="2">HyVt-26</strain>
    </source>
</reference>
<name>A0A831K8B4_9GAMM</name>
<dbReference type="Pfam" id="PF03976">
    <property type="entry name" value="PPK2"/>
    <property type="match status" value="2"/>
</dbReference>